<keyword evidence="3" id="KW-0804">Transcription</keyword>
<feature type="domain" description="HTH tetR-type" evidence="5">
    <location>
        <begin position="13"/>
        <end position="73"/>
    </location>
</feature>
<dbReference type="Pfam" id="PF00440">
    <property type="entry name" value="TetR_N"/>
    <property type="match status" value="1"/>
</dbReference>
<accession>A0A4Q7YG06</accession>
<dbReference type="Gene3D" id="1.10.357.10">
    <property type="entry name" value="Tetracycline Repressor, domain 2"/>
    <property type="match status" value="1"/>
</dbReference>
<dbReference type="EMBL" id="SHKW01000002">
    <property type="protein sequence ID" value="RZU35563.1"/>
    <property type="molecule type" value="Genomic_DNA"/>
</dbReference>
<keyword evidence="1" id="KW-0805">Transcription regulation</keyword>
<evidence type="ECO:0000259" key="5">
    <source>
        <dbReference type="PROSITE" id="PS50977"/>
    </source>
</evidence>
<evidence type="ECO:0000313" key="7">
    <source>
        <dbReference type="Proteomes" id="UP000292958"/>
    </source>
</evidence>
<dbReference type="PROSITE" id="PS50977">
    <property type="entry name" value="HTH_TETR_2"/>
    <property type="match status" value="1"/>
</dbReference>
<organism evidence="6 7">
    <name type="scientific">Edaphobacter modestus</name>
    <dbReference type="NCBI Taxonomy" id="388466"/>
    <lineage>
        <taxon>Bacteria</taxon>
        <taxon>Pseudomonadati</taxon>
        <taxon>Acidobacteriota</taxon>
        <taxon>Terriglobia</taxon>
        <taxon>Terriglobales</taxon>
        <taxon>Acidobacteriaceae</taxon>
        <taxon>Edaphobacter</taxon>
    </lineage>
</organism>
<evidence type="ECO:0000256" key="3">
    <source>
        <dbReference type="ARBA" id="ARBA00023163"/>
    </source>
</evidence>
<comment type="caution">
    <text evidence="6">The sequence shown here is derived from an EMBL/GenBank/DDBJ whole genome shotgun (WGS) entry which is preliminary data.</text>
</comment>
<dbReference type="AlphaFoldDB" id="A0A4Q7YG06"/>
<evidence type="ECO:0000256" key="2">
    <source>
        <dbReference type="ARBA" id="ARBA00023125"/>
    </source>
</evidence>
<dbReference type="InterPro" id="IPR001647">
    <property type="entry name" value="HTH_TetR"/>
</dbReference>
<dbReference type="SUPFAM" id="SSF48498">
    <property type="entry name" value="Tetracyclin repressor-like, C-terminal domain"/>
    <property type="match status" value="1"/>
</dbReference>
<sequence length="206" mass="22419">MTTKTKAAVTKGERSRRKIVETAAVLFNQKGFTGCSMGDIVAASGLEKGTLYGHFSTKEELALLAFDYAWKDTSDKRLRNVDTVSNAVDKLKLHIDNYVNTPSFPGGCPLLNFAVDADDGNLTLRTRVRKALKGWEDLLAKIVEDGQSAGEINPEIDPHSVANLVISILEGATVVARINKRSAALDDAQSHLSLYLETAVRLRTDS</sequence>
<dbReference type="Proteomes" id="UP000292958">
    <property type="component" value="Unassembled WGS sequence"/>
</dbReference>
<reference evidence="6 7" key="1">
    <citation type="submission" date="2019-02" db="EMBL/GenBank/DDBJ databases">
        <title>Genomic Encyclopedia of Archaeal and Bacterial Type Strains, Phase II (KMG-II): from individual species to whole genera.</title>
        <authorList>
            <person name="Goeker M."/>
        </authorList>
    </citation>
    <scope>NUCLEOTIDE SEQUENCE [LARGE SCALE GENOMIC DNA]</scope>
    <source>
        <strain evidence="6 7">DSM 18101</strain>
    </source>
</reference>
<dbReference type="Pfam" id="PF16925">
    <property type="entry name" value="TetR_C_13"/>
    <property type="match status" value="1"/>
</dbReference>
<keyword evidence="2 4" id="KW-0238">DNA-binding</keyword>
<name>A0A4Q7YG06_9BACT</name>
<dbReference type="InterPro" id="IPR011075">
    <property type="entry name" value="TetR_C"/>
</dbReference>
<gene>
    <name evidence="6" type="ORF">BDD14_5629</name>
</gene>
<keyword evidence="7" id="KW-1185">Reference proteome</keyword>
<dbReference type="OrthoDB" id="9814200at2"/>
<evidence type="ECO:0000256" key="1">
    <source>
        <dbReference type="ARBA" id="ARBA00023015"/>
    </source>
</evidence>
<dbReference type="PANTHER" id="PTHR47506:SF3">
    <property type="entry name" value="HTH-TYPE TRANSCRIPTIONAL REGULATOR LMRA"/>
    <property type="match status" value="1"/>
</dbReference>
<protein>
    <submittedName>
        <fullName evidence="6">TetR family transcriptional regulator</fullName>
    </submittedName>
</protein>
<dbReference type="InterPro" id="IPR009057">
    <property type="entry name" value="Homeodomain-like_sf"/>
</dbReference>
<evidence type="ECO:0000313" key="6">
    <source>
        <dbReference type="EMBL" id="RZU35563.1"/>
    </source>
</evidence>
<dbReference type="InterPro" id="IPR036271">
    <property type="entry name" value="Tet_transcr_reg_TetR-rel_C_sf"/>
</dbReference>
<proteinExistence type="predicted"/>
<evidence type="ECO:0000256" key="4">
    <source>
        <dbReference type="PROSITE-ProRule" id="PRU00335"/>
    </source>
</evidence>
<dbReference type="InterPro" id="IPR023772">
    <property type="entry name" value="DNA-bd_HTH_TetR-type_CS"/>
</dbReference>
<dbReference type="PRINTS" id="PR00455">
    <property type="entry name" value="HTHTETR"/>
</dbReference>
<dbReference type="SUPFAM" id="SSF46689">
    <property type="entry name" value="Homeodomain-like"/>
    <property type="match status" value="1"/>
</dbReference>
<dbReference type="PROSITE" id="PS01081">
    <property type="entry name" value="HTH_TETR_1"/>
    <property type="match status" value="1"/>
</dbReference>
<dbReference type="RefSeq" id="WP_130423894.1">
    <property type="nucleotide sequence ID" value="NZ_SHKW01000002.1"/>
</dbReference>
<feature type="DNA-binding region" description="H-T-H motif" evidence="4">
    <location>
        <begin position="36"/>
        <end position="55"/>
    </location>
</feature>
<dbReference type="GO" id="GO:0003677">
    <property type="term" value="F:DNA binding"/>
    <property type="evidence" value="ECO:0007669"/>
    <property type="project" value="UniProtKB-UniRule"/>
</dbReference>
<dbReference type="PANTHER" id="PTHR47506">
    <property type="entry name" value="TRANSCRIPTIONAL REGULATORY PROTEIN"/>
    <property type="match status" value="1"/>
</dbReference>